<feature type="region of interest" description="Disordered" evidence="7">
    <location>
        <begin position="1"/>
        <end position="296"/>
    </location>
</feature>
<feature type="compositionally biased region" description="Basic and acidic residues" evidence="7">
    <location>
        <begin position="836"/>
        <end position="869"/>
    </location>
</feature>
<feature type="compositionally biased region" description="Basic and acidic residues" evidence="7">
    <location>
        <begin position="122"/>
        <end position="133"/>
    </location>
</feature>
<feature type="compositionally biased region" description="Basic residues" evidence="7">
    <location>
        <begin position="563"/>
        <end position="572"/>
    </location>
</feature>
<dbReference type="Pfam" id="PF00628">
    <property type="entry name" value="PHD"/>
    <property type="match status" value="1"/>
</dbReference>
<evidence type="ECO:0000256" key="3">
    <source>
        <dbReference type="ARBA" id="ARBA00022771"/>
    </source>
</evidence>
<feature type="compositionally biased region" description="Basic residues" evidence="7">
    <location>
        <begin position="103"/>
        <end position="114"/>
    </location>
</feature>
<keyword evidence="5" id="KW-0539">Nucleus</keyword>
<dbReference type="EMBL" id="JAIFTL010000120">
    <property type="protein sequence ID" value="KAG9322991.1"/>
    <property type="molecule type" value="Genomic_DNA"/>
</dbReference>
<dbReference type="GO" id="GO:0045893">
    <property type="term" value="P:positive regulation of DNA-templated transcription"/>
    <property type="evidence" value="ECO:0007669"/>
    <property type="project" value="TreeGrafter"/>
</dbReference>
<feature type="region of interest" description="Disordered" evidence="7">
    <location>
        <begin position="903"/>
        <end position="1268"/>
    </location>
</feature>
<dbReference type="SMART" id="SM00249">
    <property type="entry name" value="PHD"/>
    <property type="match status" value="1"/>
</dbReference>
<dbReference type="InterPro" id="IPR001965">
    <property type="entry name" value="Znf_PHD"/>
</dbReference>
<feature type="region of interest" description="Disordered" evidence="7">
    <location>
        <begin position="1327"/>
        <end position="1349"/>
    </location>
</feature>
<dbReference type="InterPro" id="IPR019786">
    <property type="entry name" value="Zinc_finger_PHD-type_CS"/>
</dbReference>
<feature type="region of interest" description="Disordered" evidence="7">
    <location>
        <begin position="1455"/>
        <end position="1509"/>
    </location>
</feature>
<reference evidence="9" key="1">
    <citation type="submission" date="2021-07" db="EMBL/GenBank/DDBJ databases">
        <title>Draft genome of Mortierella alpina, strain LL118, isolated from an aspen leaf litter sample.</title>
        <authorList>
            <person name="Yang S."/>
            <person name="Vinatzer B.A."/>
        </authorList>
    </citation>
    <scope>NUCLEOTIDE SEQUENCE</scope>
    <source>
        <strain evidence="9">LL118</strain>
    </source>
</reference>
<name>A0A9P8A5W7_MORAP</name>
<feature type="region of interest" description="Disordered" evidence="7">
    <location>
        <begin position="637"/>
        <end position="883"/>
    </location>
</feature>
<evidence type="ECO:0000313" key="10">
    <source>
        <dbReference type="Proteomes" id="UP000717515"/>
    </source>
</evidence>
<dbReference type="Gene3D" id="3.30.40.10">
    <property type="entry name" value="Zinc/RING finger domain, C3HC4 (zinc finger)"/>
    <property type="match status" value="1"/>
</dbReference>
<feature type="compositionally biased region" description="Polar residues" evidence="7">
    <location>
        <begin position="197"/>
        <end position="209"/>
    </location>
</feature>
<dbReference type="GO" id="GO:0008270">
    <property type="term" value="F:zinc ion binding"/>
    <property type="evidence" value="ECO:0007669"/>
    <property type="project" value="UniProtKB-KW"/>
</dbReference>
<feature type="compositionally biased region" description="Low complexity" evidence="7">
    <location>
        <begin position="418"/>
        <end position="430"/>
    </location>
</feature>
<feature type="compositionally biased region" description="Polar residues" evidence="7">
    <location>
        <begin position="400"/>
        <end position="417"/>
    </location>
</feature>
<feature type="compositionally biased region" description="Basic and acidic residues" evidence="7">
    <location>
        <begin position="773"/>
        <end position="802"/>
    </location>
</feature>
<feature type="compositionally biased region" description="Polar residues" evidence="7">
    <location>
        <begin position="243"/>
        <end position="271"/>
    </location>
</feature>
<dbReference type="Proteomes" id="UP000717515">
    <property type="component" value="Unassembled WGS sequence"/>
</dbReference>
<feature type="compositionally biased region" description="Polar residues" evidence="7">
    <location>
        <begin position="637"/>
        <end position="653"/>
    </location>
</feature>
<evidence type="ECO:0000256" key="5">
    <source>
        <dbReference type="ARBA" id="ARBA00023242"/>
    </source>
</evidence>
<gene>
    <name evidence="9" type="ORF">KVV02_007421</name>
</gene>
<dbReference type="InterPro" id="IPR037869">
    <property type="entry name" value="Spp1/CFP1"/>
</dbReference>
<feature type="compositionally biased region" description="Low complexity" evidence="7">
    <location>
        <begin position="134"/>
        <end position="196"/>
    </location>
</feature>
<evidence type="ECO:0000256" key="6">
    <source>
        <dbReference type="PROSITE-ProRule" id="PRU00146"/>
    </source>
</evidence>
<feature type="compositionally biased region" description="Polar residues" evidence="7">
    <location>
        <begin position="702"/>
        <end position="713"/>
    </location>
</feature>
<feature type="compositionally biased region" description="Basic residues" evidence="7">
    <location>
        <begin position="870"/>
        <end position="880"/>
    </location>
</feature>
<comment type="caution">
    <text evidence="9">The sequence shown here is derived from an EMBL/GenBank/DDBJ whole genome shotgun (WGS) entry which is preliminary data.</text>
</comment>
<feature type="compositionally biased region" description="Polar residues" evidence="7">
    <location>
        <begin position="216"/>
        <end position="235"/>
    </location>
</feature>
<feature type="compositionally biased region" description="Basic and acidic residues" evidence="7">
    <location>
        <begin position="1212"/>
        <end position="1228"/>
    </location>
</feature>
<feature type="region of interest" description="Disordered" evidence="7">
    <location>
        <begin position="327"/>
        <end position="604"/>
    </location>
</feature>
<feature type="compositionally biased region" description="Basic and acidic residues" evidence="7">
    <location>
        <begin position="982"/>
        <end position="997"/>
    </location>
</feature>
<dbReference type="PROSITE" id="PS01359">
    <property type="entry name" value="ZF_PHD_1"/>
    <property type="match status" value="1"/>
</dbReference>
<feature type="compositionally biased region" description="Polar residues" evidence="7">
    <location>
        <begin position="45"/>
        <end position="56"/>
    </location>
</feature>
<dbReference type="InterPro" id="IPR011011">
    <property type="entry name" value="Znf_FYVE_PHD"/>
</dbReference>
<feature type="compositionally biased region" description="Polar residues" evidence="7">
    <location>
        <begin position="335"/>
        <end position="344"/>
    </location>
</feature>
<evidence type="ECO:0000256" key="4">
    <source>
        <dbReference type="ARBA" id="ARBA00022833"/>
    </source>
</evidence>
<evidence type="ECO:0000313" key="9">
    <source>
        <dbReference type="EMBL" id="KAG9322991.1"/>
    </source>
</evidence>
<accession>A0A9P8A5W7</accession>
<feature type="compositionally biased region" description="Polar residues" evidence="7">
    <location>
        <begin position="1072"/>
        <end position="1083"/>
    </location>
</feature>
<dbReference type="InterPro" id="IPR013083">
    <property type="entry name" value="Znf_RING/FYVE/PHD"/>
</dbReference>
<proteinExistence type="predicted"/>
<dbReference type="GO" id="GO:0048188">
    <property type="term" value="C:Set1C/COMPASS complex"/>
    <property type="evidence" value="ECO:0007669"/>
    <property type="project" value="InterPro"/>
</dbReference>
<dbReference type="InterPro" id="IPR019787">
    <property type="entry name" value="Znf_PHD-finger"/>
</dbReference>
<feature type="region of interest" description="Disordered" evidence="7">
    <location>
        <begin position="1369"/>
        <end position="1403"/>
    </location>
</feature>
<feature type="compositionally biased region" description="Basic and acidic residues" evidence="7">
    <location>
        <begin position="928"/>
        <end position="948"/>
    </location>
</feature>
<evidence type="ECO:0000256" key="2">
    <source>
        <dbReference type="ARBA" id="ARBA00022723"/>
    </source>
</evidence>
<feature type="compositionally biased region" description="Low complexity" evidence="7">
    <location>
        <begin position="70"/>
        <end position="98"/>
    </location>
</feature>
<feature type="compositionally biased region" description="Polar residues" evidence="7">
    <location>
        <begin position="664"/>
        <end position="676"/>
    </location>
</feature>
<comment type="subcellular location">
    <subcellularLocation>
        <location evidence="1">Nucleus</location>
    </subcellularLocation>
</comment>
<protein>
    <recommendedName>
        <fullName evidence="8">PHD-type domain-containing protein</fullName>
    </recommendedName>
</protein>
<evidence type="ECO:0000256" key="7">
    <source>
        <dbReference type="SAM" id="MobiDB-lite"/>
    </source>
</evidence>
<sequence>MGEPGQRLHSNGHPAGQGFAHPPPQQLHQHQQAQYSATGHLPQPRRSSIQSMLNPSSPDPGSYGYYPASHSQHAPPQHHMQQQQPGQHQYIHPMQQQPAAPPQHHHQYHSHPQHAQHPQHPSHQEHYHDDDRQYSQQQQQQQQQQAYPYQPYPQQHHQAPSQSQQQRPQQQHLHQPPHVGHQQQSTQQQLYYPSQPAVSSTQAPSSLSMNAAPYPGSSNALPPISSQSSFRSHGQYSPGAGSSDPTFQTSPSNSLQAPLQTSALSHHQQPPQRHLHSGGIEPGKQSPVTGAHSHGSISAAVVAGATALGSAAPRHSSVEPAMDMRLQSPPAASVHSYSRPSLSHGSGRPPSPRTTAPEFSRSRQASVSVSGHGYHGEYRPHPAEPTVVGGHYDYGHHYPSSYQEPSFPGSQHTAAHLQQQQQHQKQQKQQQHQHQHQQHQQQQQQQQQHQQHQYASQFSHHSAPGYMRPSPHEVDRPHPHGLAAQQHYGHQAYHQQPPSPPLQSQQPILSPPHRGSMPDVHSGGPRLASSQQQQQPPDRPHADNDEDLVMNFMSELQMQQQTHGRKQPHKATPHSVVPPPQPPSQHYQQHPQHSQHPQHGHRQSLHVDHAPLHAAVAQSHPRYAHEDHVGYSHTQDVQSNAYRSQVSTPSQSVLELARPKTPPGSVQPSMHISTQGAGDARQRLAMASGLGSGPHSPALDAISSTKIPQASRKTSTPSSQTSLPPPRSLSLMNILNAPETEGNGDTTDTEEERETAIVLPPSSTIAEGGVYMDESRPFPPRPEHDRDGNAPIYKDRLHEGYHDVQPQKPDGIAEEHRSGQGHVEAVATTTPAPLKPSKENTPRPPKEKPAKKTPKEKVVKVKVDKVEKVKKPKAPPKKKISASAIAAQGMDEAAAPMDVVSAQTPKSNPVQEPQVGNKHPIPESAGESEEKVAKRIRLESRAAEDDGVHGPPTGKLEGVHTSERATILPRSLFMDPTQSARMDIDESRKFSQDDAADRSSGSSRAMDEPPSPAVPATARNGRASPVSLPETRVEIMQSTTVGTHEAAASAHSPRPGTPTQSSLASRYRAPVNDQSSETSTGSKTAGDGPDSSSALPPPRDTVKAPKDKKGSKKKPAPEVVQADEGSGPRPQKPMHALSEIGTDKTDAKGSGKPAVSRKKPSSASTTASSLKDRFSRPAENVGSPKAVVEESKPSDPLSADMKIRSSDASIDLPKDKLPKEKRVDHMEIVPDASVKSKMSSHEQSPEQPKDKETARVVPSKEEKAEEQSRSKEDGALYCICRTPYDPSRFMIACDQCDDWFHGDCVGIAEKEIDLVDQYYCKRCEENGQHGSRKNKCGREGCPKNAGRKSKYCSKECGLLLATHRIRESQEKVFGSPHQQDSTSKDGDAPSGQQQQQHLQRRRRLTLADLDDRQRLLTLREKMAHVRMVCAVLVEREKQLEICVDRQARQDLGKFVAKGASSQPPLSLPVQEKENERSATAAEEDEDENALRSSAGSKSKSKSKGHKASKDKDKEMLCGFDYSLVWDDAEDICRAERAALTSLTATPNGSRASSVAPSSVGAVIVVPSKQDVVNPASSKMPSQGGVLDALKCLAVSPQLQAIGVQVCTSRRQCDKHTGWQRLKAAELDLEKTLQNKLLRSLKVEVKLVKSRMKRRRNDLSAGILNGTIEH</sequence>
<evidence type="ECO:0000259" key="8">
    <source>
        <dbReference type="PROSITE" id="PS50016"/>
    </source>
</evidence>
<dbReference type="PROSITE" id="PS50016">
    <property type="entry name" value="ZF_PHD_2"/>
    <property type="match status" value="1"/>
</dbReference>
<feature type="compositionally biased region" description="Low complexity" evidence="7">
    <location>
        <begin position="480"/>
        <end position="512"/>
    </location>
</feature>
<feature type="compositionally biased region" description="Low complexity" evidence="7">
    <location>
        <begin position="438"/>
        <end position="453"/>
    </location>
</feature>
<organism evidence="9 10">
    <name type="scientific">Mortierella alpina</name>
    <name type="common">Oleaginous fungus</name>
    <name type="synonym">Mortierella renispora</name>
    <dbReference type="NCBI Taxonomy" id="64518"/>
    <lineage>
        <taxon>Eukaryota</taxon>
        <taxon>Fungi</taxon>
        <taxon>Fungi incertae sedis</taxon>
        <taxon>Mucoromycota</taxon>
        <taxon>Mortierellomycotina</taxon>
        <taxon>Mortierellomycetes</taxon>
        <taxon>Mortierellales</taxon>
        <taxon>Mortierellaceae</taxon>
        <taxon>Mortierella</taxon>
    </lineage>
</organism>
<evidence type="ECO:0000256" key="1">
    <source>
        <dbReference type="ARBA" id="ARBA00004123"/>
    </source>
</evidence>
<feature type="domain" description="PHD-type" evidence="8">
    <location>
        <begin position="1275"/>
        <end position="1326"/>
    </location>
</feature>
<keyword evidence="2" id="KW-0479">Metal-binding</keyword>
<dbReference type="SUPFAM" id="SSF57903">
    <property type="entry name" value="FYVE/PHD zinc finger"/>
    <property type="match status" value="1"/>
</dbReference>
<dbReference type="CDD" id="cd15560">
    <property type="entry name" value="PHD2_3_BPTF"/>
    <property type="match status" value="1"/>
</dbReference>
<keyword evidence="4" id="KW-0862">Zinc</keyword>
<dbReference type="PANTHER" id="PTHR46174">
    <property type="entry name" value="CXXC-TYPE ZINC FINGER PROTEIN 1"/>
    <property type="match status" value="1"/>
</dbReference>
<feature type="compositionally biased region" description="Low complexity" evidence="7">
    <location>
        <begin position="584"/>
        <end position="595"/>
    </location>
</feature>
<keyword evidence="3 6" id="KW-0863">Zinc-finger</keyword>
<dbReference type="PANTHER" id="PTHR46174:SF1">
    <property type="entry name" value="CXXC-TYPE ZINC FINGER PROTEIN 1"/>
    <property type="match status" value="1"/>
</dbReference>
<feature type="compositionally biased region" description="Basic and acidic residues" evidence="7">
    <location>
        <begin position="1239"/>
        <end position="1268"/>
    </location>
</feature>